<evidence type="ECO:0000313" key="4">
    <source>
        <dbReference type="Proteomes" id="UP000638188"/>
    </source>
</evidence>
<keyword evidence="2" id="KW-0732">Signal</keyword>
<keyword evidence="4" id="KW-1185">Reference proteome</keyword>
<feature type="signal peptide" evidence="2">
    <location>
        <begin position="1"/>
        <end position="21"/>
    </location>
</feature>
<protein>
    <submittedName>
        <fullName evidence="3">Uncharacterized protein</fullName>
    </submittedName>
</protein>
<feature type="compositionally biased region" description="Gly residues" evidence="1">
    <location>
        <begin position="88"/>
        <end position="124"/>
    </location>
</feature>
<evidence type="ECO:0000256" key="2">
    <source>
        <dbReference type="SAM" id="SignalP"/>
    </source>
</evidence>
<reference evidence="4" key="1">
    <citation type="journal article" date="2019" name="Int. J. Syst. Evol. Microbiol.">
        <title>The Global Catalogue of Microorganisms (GCM) 10K type strain sequencing project: providing services to taxonomists for standard genome sequencing and annotation.</title>
        <authorList>
            <consortium name="The Broad Institute Genomics Platform"/>
            <consortium name="The Broad Institute Genome Sequencing Center for Infectious Disease"/>
            <person name="Wu L."/>
            <person name="Ma J."/>
        </authorList>
    </citation>
    <scope>NUCLEOTIDE SEQUENCE [LARGE SCALE GENOMIC DNA]</scope>
    <source>
        <strain evidence="4">CGMCC 1.12482</strain>
    </source>
</reference>
<organism evidence="3 4">
    <name type="scientific">Halopseudomonas salina</name>
    <dbReference type="NCBI Taxonomy" id="1323744"/>
    <lineage>
        <taxon>Bacteria</taxon>
        <taxon>Pseudomonadati</taxon>
        <taxon>Pseudomonadota</taxon>
        <taxon>Gammaproteobacteria</taxon>
        <taxon>Pseudomonadales</taxon>
        <taxon>Pseudomonadaceae</taxon>
        <taxon>Halopseudomonas</taxon>
    </lineage>
</organism>
<dbReference type="Proteomes" id="UP000638188">
    <property type="component" value="Unassembled WGS sequence"/>
</dbReference>
<dbReference type="EMBL" id="BMFF01000004">
    <property type="protein sequence ID" value="GGD02793.1"/>
    <property type="molecule type" value="Genomic_DNA"/>
</dbReference>
<evidence type="ECO:0000256" key="1">
    <source>
        <dbReference type="SAM" id="MobiDB-lite"/>
    </source>
</evidence>
<evidence type="ECO:0000313" key="3">
    <source>
        <dbReference type="EMBL" id="GGD02793.1"/>
    </source>
</evidence>
<comment type="caution">
    <text evidence="3">The sequence shown here is derived from an EMBL/GenBank/DDBJ whole genome shotgun (WGS) entry which is preliminary data.</text>
</comment>
<proteinExistence type="predicted"/>
<feature type="compositionally biased region" description="Basic and acidic residues" evidence="1">
    <location>
        <begin position="68"/>
        <end position="77"/>
    </location>
</feature>
<sequence>MKKLTLALAFGTVLLSGAALAQSTGDSNEPIYGSQIMTDQERIEHRGLMRDAPTQQDRERIRTEHHELMRERARERGITLPDTPPARGGMGQGMGQGTGMGQGMGQGAGKGQGPGMGQGTGQGQGNMRNKMESDAP</sequence>
<feature type="chain" id="PRO_5045865625" evidence="2">
    <location>
        <begin position="22"/>
        <end position="136"/>
    </location>
</feature>
<feature type="region of interest" description="Disordered" evidence="1">
    <location>
        <begin position="68"/>
        <end position="136"/>
    </location>
</feature>
<dbReference type="RefSeq" id="WP_150276940.1">
    <property type="nucleotide sequence ID" value="NZ_BMFF01000004.1"/>
</dbReference>
<accession>A0ABQ1PSE1</accession>
<name>A0ABQ1PSE1_9GAMM</name>
<gene>
    <name evidence="3" type="ORF">GCM10007418_22480</name>
</gene>